<dbReference type="PROSITE" id="PS51257">
    <property type="entry name" value="PROKAR_LIPOPROTEIN"/>
    <property type="match status" value="1"/>
</dbReference>
<comment type="caution">
    <text evidence="1">The sequence shown here is derived from an EMBL/GenBank/DDBJ whole genome shotgun (WGS) entry which is preliminary data.</text>
</comment>
<sequence length="179" mass="20224">MNRIKFLILSIATLLFACERDDICAATTSTTPRLVVEFYDVVNTDDLKSVSRLSVYGEGLVTDPETSVHETLVFNTNTNEITLPLLIGNENELNTSRFILEKDTNLRLDEDDATNSNIDIIEISYTTEYVYVSRACGYKSQFIGLSLNVEADSDLWISNIEIVESTVQDEDTVHVRIYH</sequence>
<keyword evidence="2" id="KW-1185">Reference proteome</keyword>
<dbReference type="Pfam" id="PF20050">
    <property type="entry name" value="DUF6452"/>
    <property type="match status" value="1"/>
</dbReference>
<proteinExistence type="predicted"/>
<evidence type="ECO:0000313" key="2">
    <source>
        <dbReference type="Proteomes" id="UP001198402"/>
    </source>
</evidence>
<dbReference type="Proteomes" id="UP001198402">
    <property type="component" value="Unassembled WGS sequence"/>
</dbReference>
<evidence type="ECO:0000313" key="1">
    <source>
        <dbReference type="EMBL" id="MCA0153868.1"/>
    </source>
</evidence>
<organism evidence="1 2">
    <name type="scientific">Winogradskyella vincentii</name>
    <dbReference type="NCBI Taxonomy" id="2877122"/>
    <lineage>
        <taxon>Bacteria</taxon>
        <taxon>Pseudomonadati</taxon>
        <taxon>Bacteroidota</taxon>
        <taxon>Flavobacteriia</taxon>
        <taxon>Flavobacteriales</taxon>
        <taxon>Flavobacteriaceae</taxon>
        <taxon>Winogradskyella</taxon>
    </lineage>
</organism>
<dbReference type="EMBL" id="JAIUJS010000006">
    <property type="protein sequence ID" value="MCA0153868.1"/>
    <property type="molecule type" value="Genomic_DNA"/>
</dbReference>
<dbReference type="InterPro" id="IPR045607">
    <property type="entry name" value="DUF6452"/>
</dbReference>
<name>A0ABS7Y589_9FLAO</name>
<evidence type="ECO:0008006" key="3">
    <source>
        <dbReference type="Google" id="ProtNLM"/>
    </source>
</evidence>
<gene>
    <name evidence="1" type="ORF">LBV24_11615</name>
</gene>
<reference evidence="2" key="1">
    <citation type="submission" date="2023-07" db="EMBL/GenBank/DDBJ databases">
        <authorList>
            <person name="Yue Y."/>
        </authorList>
    </citation>
    <scope>NUCLEOTIDE SEQUENCE [LARGE SCALE GENOMIC DNA]</scope>
    <source>
        <strain evidence="2">2Y89</strain>
    </source>
</reference>
<dbReference type="RefSeq" id="WP_224478830.1">
    <property type="nucleotide sequence ID" value="NZ_JAIUJS010000006.1"/>
</dbReference>
<protein>
    <recommendedName>
        <fullName evidence="3">Lipoprotein</fullName>
    </recommendedName>
</protein>
<accession>A0ABS7Y589</accession>